<comment type="function">
    <text evidence="5">Small GTPase required for proper nuclear import of RNA polymerase II (RNAPII). May act at an RNAP assembly step prior to nuclear import.</text>
</comment>
<dbReference type="GO" id="GO:0005525">
    <property type="term" value="F:GTP binding"/>
    <property type="evidence" value="ECO:0007669"/>
    <property type="project" value="UniProtKB-KW"/>
</dbReference>
<evidence type="ECO:0000313" key="10">
    <source>
        <dbReference type="EMBL" id="CAL6107952.1"/>
    </source>
</evidence>
<evidence type="ECO:0000313" key="11">
    <source>
        <dbReference type="Proteomes" id="UP001642409"/>
    </source>
</evidence>
<dbReference type="PANTHER" id="PTHR21231">
    <property type="entry name" value="XPA-BINDING PROTEIN 1-RELATED"/>
    <property type="match status" value="1"/>
</dbReference>
<keyword evidence="3 5" id="KW-0378">Hydrolase</keyword>
<keyword evidence="11" id="KW-1185">Reference proteome</keyword>
<evidence type="ECO:0000313" key="7">
    <source>
        <dbReference type="EMBL" id="CAI9926018.1"/>
    </source>
</evidence>
<evidence type="ECO:0000256" key="5">
    <source>
        <dbReference type="RuleBase" id="RU365059"/>
    </source>
</evidence>
<keyword evidence="4 5" id="KW-0342">GTP-binding</keyword>
<dbReference type="Gene3D" id="3.40.50.300">
    <property type="entry name" value="P-loop containing nucleotide triphosphate hydrolases"/>
    <property type="match status" value="1"/>
</dbReference>
<gene>
    <name evidence="7" type="ORF">HINF_LOCUS13663</name>
    <name evidence="9" type="ORF">HINF_LOCUS32813</name>
    <name evidence="8" type="ORF">HINF_LOCUS50256</name>
    <name evidence="10" type="ORF">HINF_LOCUS74734</name>
</gene>
<evidence type="ECO:0000313" key="8">
    <source>
        <dbReference type="EMBL" id="CAI9962611.1"/>
    </source>
</evidence>
<dbReference type="GO" id="GO:0005634">
    <property type="term" value="C:nucleus"/>
    <property type="evidence" value="ECO:0007669"/>
    <property type="project" value="UniProtKB-SubCell"/>
</dbReference>
<accession>A0AA86NU67</accession>
<dbReference type="EC" id="3.6.5.-" evidence="5"/>
<keyword evidence="5" id="KW-0963">Cytoplasm</keyword>
<dbReference type="InterPro" id="IPR027417">
    <property type="entry name" value="P-loop_NTPase"/>
</dbReference>
<protein>
    <recommendedName>
        <fullName evidence="5">GPN-loop GTPase</fullName>
        <ecNumber evidence="5">3.6.5.-</ecNumber>
    </recommendedName>
</protein>
<reference evidence="9 11" key="2">
    <citation type="submission" date="2024-07" db="EMBL/GenBank/DDBJ databases">
        <authorList>
            <person name="Akdeniz Z."/>
        </authorList>
    </citation>
    <scope>NUCLEOTIDE SEQUENCE [LARGE SCALE GENOMIC DNA]</scope>
</reference>
<name>A0AA86NU67_9EUKA</name>
<comment type="caution">
    <text evidence="7">The sequence shown here is derived from an EMBL/GenBank/DDBJ whole genome shotgun (WGS) entry which is preliminary data.</text>
</comment>
<dbReference type="SUPFAM" id="SSF52540">
    <property type="entry name" value="P-loop containing nucleoside triphosphate hydrolases"/>
    <property type="match status" value="1"/>
</dbReference>
<evidence type="ECO:0000256" key="2">
    <source>
        <dbReference type="ARBA" id="ARBA00022741"/>
    </source>
</evidence>
<dbReference type="EMBL" id="CAXDID020000113">
    <property type="protein sequence ID" value="CAL6029936.1"/>
    <property type="molecule type" value="Genomic_DNA"/>
</dbReference>
<evidence type="ECO:0000256" key="3">
    <source>
        <dbReference type="ARBA" id="ARBA00022801"/>
    </source>
</evidence>
<dbReference type="PANTHER" id="PTHR21231:SF8">
    <property type="entry name" value="GPN-LOOP GTPASE 1"/>
    <property type="match status" value="1"/>
</dbReference>
<dbReference type="Proteomes" id="UP001642409">
    <property type="component" value="Unassembled WGS sequence"/>
</dbReference>
<proteinExistence type="inferred from homology"/>
<dbReference type="Pfam" id="PF03029">
    <property type="entry name" value="ATP_bind_1"/>
    <property type="match status" value="1"/>
</dbReference>
<dbReference type="EMBL" id="CATOUU010000355">
    <property type="protein sequence ID" value="CAI9926018.1"/>
    <property type="molecule type" value="Genomic_DNA"/>
</dbReference>
<dbReference type="GO" id="GO:0003924">
    <property type="term" value="F:GTPase activity"/>
    <property type="evidence" value="ECO:0007669"/>
    <property type="project" value="TreeGrafter"/>
</dbReference>
<evidence type="ECO:0000313" key="9">
    <source>
        <dbReference type="EMBL" id="CAL6029936.1"/>
    </source>
</evidence>
<evidence type="ECO:0000256" key="1">
    <source>
        <dbReference type="ARBA" id="ARBA00005290"/>
    </source>
</evidence>
<sequence>MNYFVIGMAGSGKSTLVRTLQQRLSNPFIINLDPAIQTLAYVPDVDIRDSVDYDQLTSTSKLGPNGAILTALNLFVTKLDQLANVIPDNRPIVFDSPGQIESFIWSASGEILLKTFPGAVLYVTDAKKAVNPSIFVSSMLYLLGVQQRLNITEIIVVMNKSDLLNSDLTDEFKQILSENEETGESELDLVQLFAKNSLVLTDSFKFQAENDYQGSFLSNVTLYLDRFWQKNKYCFVSCKKGTGIDTLINEMERVQKNTVVEEKAKDEKYAAEKKEKQAKEKEKFEQEFNDHRNMDEND</sequence>
<dbReference type="InterPro" id="IPR004130">
    <property type="entry name" value="Gpn"/>
</dbReference>
<comment type="subunit">
    <text evidence="5">Binds to RNA polymerase II.</text>
</comment>
<evidence type="ECO:0000256" key="4">
    <source>
        <dbReference type="ARBA" id="ARBA00023134"/>
    </source>
</evidence>
<dbReference type="EMBL" id="CATOUU010000959">
    <property type="protein sequence ID" value="CAI9962611.1"/>
    <property type="molecule type" value="Genomic_DNA"/>
</dbReference>
<dbReference type="GO" id="GO:0005524">
    <property type="term" value="F:ATP binding"/>
    <property type="evidence" value="ECO:0007669"/>
    <property type="project" value="UniProtKB-KW"/>
</dbReference>
<dbReference type="AlphaFoldDB" id="A0AA86NU67"/>
<comment type="similarity">
    <text evidence="1 5">Belongs to the GPN-loop GTPase family.</text>
</comment>
<reference evidence="7" key="1">
    <citation type="submission" date="2023-06" db="EMBL/GenBank/DDBJ databases">
        <authorList>
            <person name="Kurt Z."/>
        </authorList>
    </citation>
    <scope>NUCLEOTIDE SEQUENCE</scope>
</reference>
<dbReference type="GO" id="GO:0005737">
    <property type="term" value="C:cytoplasm"/>
    <property type="evidence" value="ECO:0007669"/>
    <property type="project" value="UniProtKB-SubCell"/>
</dbReference>
<comment type="subcellular location">
    <subcellularLocation>
        <location evidence="5">Cytoplasm</location>
    </subcellularLocation>
    <subcellularLocation>
        <location evidence="5">Nucleus</location>
    </subcellularLocation>
</comment>
<keyword evidence="2 5" id="KW-0547">Nucleotide-binding</keyword>
<evidence type="ECO:0000256" key="6">
    <source>
        <dbReference type="SAM" id="MobiDB-lite"/>
    </source>
</evidence>
<organism evidence="7">
    <name type="scientific">Hexamita inflata</name>
    <dbReference type="NCBI Taxonomy" id="28002"/>
    <lineage>
        <taxon>Eukaryota</taxon>
        <taxon>Metamonada</taxon>
        <taxon>Diplomonadida</taxon>
        <taxon>Hexamitidae</taxon>
        <taxon>Hexamitinae</taxon>
        <taxon>Hexamita</taxon>
    </lineage>
</organism>
<keyword evidence="7" id="KW-0067">ATP-binding</keyword>
<feature type="region of interest" description="Disordered" evidence="6">
    <location>
        <begin position="265"/>
        <end position="298"/>
    </location>
</feature>
<dbReference type="EMBL" id="CAXDID020000643">
    <property type="protein sequence ID" value="CAL6107952.1"/>
    <property type="molecule type" value="Genomic_DNA"/>
</dbReference>